<accession>A0A0L8ICE2</accession>
<sequence length="102" mass="11959">MTMTWERPWVSIIISWTTCSEGHSGRRHWSLWPGSVAEELYRFGINSPDTASLGRRPVQDTGRTRKPSYTLLSSVLIFLMCGFMQNTCCRRREEYSYQLSRF</sequence>
<reference evidence="1" key="1">
    <citation type="submission" date="2015-07" db="EMBL/GenBank/DDBJ databases">
        <title>MeaNS - Measles Nucleotide Surveillance Program.</title>
        <authorList>
            <person name="Tran T."/>
            <person name="Druce J."/>
        </authorList>
    </citation>
    <scope>NUCLEOTIDE SEQUENCE</scope>
    <source>
        <strain evidence="1">UCB-OBI-ISO-001</strain>
        <tissue evidence="1">Gonad</tissue>
    </source>
</reference>
<dbReference type="AlphaFoldDB" id="A0A0L8ICE2"/>
<name>A0A0L8ICE2_OCTBM</name>
<evidence type="ECO:0000313" key="1">
    <source>
        <dbReference type="EMBL" id="KOF98690.1"/>
    </source>
</evidence>
<proteinExistence type="predicted"/>
<gene>
    <name evidence="1" type="ORF">OCBIM_22023727mg</name>
</gene>
<protein>
    <submittedName>
        <fullName evidence="1">Uncharacterized protein</fullName>
    </submittedName>
</protein>
<organism evidence="1">
    <name type="scientific">Octopus bimaculoides</name>
    <name type="common">California two-spotted octopus</name>
    <dbReference type="NCBI Taxonomy" id="37653"/>
    <lineage>
        <taxon>Eukaryota</taxon>
        <taxon>Metazoa</taxon>
        <taxon>Spiralia</taxon>
        <taxon>Lophotrochozoa</taxon>
        <taxon>Mollusca</taxon>
        <taxon>Cephalopoda</taxon>
        <taxon>Coleoidea</taxon>
        <taxon>Octopodiformes</taxon>
        <taxon>Octopoda</taxon>
        <taxon>Incirrata</taxon>
        <taxon>Octopodidae</taxon>
        <taxon>Octopus</taxon>
    </lineage>
</organism>
<dbReference type="EMBL" id="KQ416095">
    <property type="protein sequence ID" value="KOF98690.1"/>
    <property type="molecule type" value="Genomic_DNA"/>
</dbReference>